<organism evidence="1 2">
    <name type="scientific">Dissophora globulifera</name>
    <dbReference type="NCBI Taxonomy" id="979702"/>
    <lineage>
        <taxon>Eukaryota</taxon>
        <taxon>Fungi</taxon>
        <taxon>Fungi incertae sedis</taxon>
        <taxon>Mucoromycota</taxon>
        <taxon>Mortierellomycotina</taxon>
        <taxon>Mortierellomycetes</taxon>
        <taxon>Mortierellales</taxon>
        <taxon>Mortierellaceae</taxon>
        <taxon>Dissophora</taxon>
    </lineage>
</organism>
<evidence type="ECO:0000313" key="1">
    <source>
        <dbReference type="EMBL" id="KAG0304268.1"/>
    </source>
</evidence>
<proteinExistence type="predicted"/>
<dbReference type="AlphaFoldDB" id="A0A9P6R0A7"/>
<evidence type="ECO:0000313" key="2">
    <source>
        <dbReference type="Proteomes" id="UP000738325"/>
    </source>
</evidence>
<gene>
    <name evidence="1" type="ORF">BGZ99_002457</name>
</gene>
<keyword evidence="2" id="KW-1185">Reference proteome</keyword>
<comment type="caution">
    <text evidence="1">The sequence shown here is derived from an EMBL/GenBank/DDBJ whole genome shotgun (WGS) entry which is preliminary data.</text>
</comment>
<feature type="non-terminal residue" evidence="1">
    <location>
        <position position="81"/>
    </location>
</feature>
<dbReference type="OrthoDB" id="414243at2759"/>
<sequence length="81" mass="8838">MVASFPATSNVIESAALSAVLDAPNSTFSLLYADTIGRLDPARNLLALGDATWTQLYADDWGNPDLLEKRSTPFEFMPVLY</sequence>
<name>A0A9P6R0A7_9FUNG</name>
<accession>A0A9P6R0A7</accession>
<dbReference type="EMBL" id="JAAAIP010001730">
    <property type="protein sequence ID" value="KAG0304268.1"/>
    <property type="molecule type" value="Genomic_DNA"/>
</dbReference>
<protein>
    <submittedName>
        <fullName evidence="1">Uncharacterized protein</fullName>
    </submittedName>
</protein>
<dbReference type="Proteomes" id="UP000738325">
    <property type="component" value="Unassembled WGS sequence"/>
</dbReference>
<reference evidence="1" key="1">
    <citation type="journal article" date="2020" name="Fungal Divers.">
        <title>Resolving the Mortierellaceae phylogeny through synthesis of multi-gene phylogenetics and phylogenomics.</title>
        <authorList>
            <person name="Vandepol N."/>
            <person name="Liber J."/>
            <person name="Desiro A."/>
            <person name="Na H."/>
            <person name="Kennedy M."/>
            <person name="Barry K."/>
            <person name="Grigoriev I.V."/>
            <person name="Miller A.N."/>
            <person name="O'Donnell K."/>
            <person name="Stajich J.E."/>
            <person name="Bonito G."/>
        </authorList>
    </citation>
    <scope>NUCLEOTIDE SEQUENCE</scope>
    <source>
        <strain evidence="1">REB-010B</strain>
    </source>
</reference>